<keyword evidence="3" id="KW-1185">Reference proteome</keyword>
<gene>
    <name evidence="2" type="ORF">FBZ93_101175</name>
</gene>
<reference evidence="2 3" key="1">
    <citation type="submission" date="2019-06" db="EMBL/GenBank/DDBJ databases">
        <title>Genomic Encyclopedia of Type Strains, Phase IV (KMG-V): Genome sequencing to study the core and pangenomes of soil and plant-associated prokaryotes.</title>
        <authorList>
            <person name="Whitman W."/>
        </authorList>
    </citation>
    <scope>NUCLEOTIDE SEQUENCE [LARGE SCALE GENOMIC DNA]</scope>
    <source>
        <strain evidence="2 3">BR 10355</strain>
    </source>
</reference>
<organism evidence="2 3">
    <name type="scientific">Bradyrhizobium macuxiense</name>
    <dbReference type="NCBI Taxonomy" id="1755647"/>
    <lineage>
        <taxon>Bacteria</taxon>
        <taxon>Pseudomonadati</taxon>
        <taxon>Pseudomonadota</taxon>
        <taxon>Alphaproteobacteria</taxon>
        <taxon>Hyphomicrobiales</taxon>
        <taxon>Nitrobacteraceae</taxon>
        <taxon>Bradyrhizobium</taxon>
    </lineage>
</organism>
<accession>A0A560MHV9</accession>
<dbReference type="EMBL" id="VITY01000001">
    <property type="protein sequence ID" value="TWC06884.1"/>
    <property type="molecule type" value="Genomic_DNA"/>
</dbReference>
<dbReference type="Proteomes" id="UP000321304">
    <property type="component" value="Unassembled WGS sequence"/>
</dbReference>
<feature type="signal peptide" evidence="1">
    <location>
        <begin position="1"/>
        <end position="24"/>
    </location>
</feature>
<dbReference type="AlphaFoldDB" id="A0A560MHV9"/>
<comment type="caution">
    <text evidence="2">The sequence shown here is derived from an EMBL/GenBank/DDBJ whole genome shotgun (WGS) entry which is preliminary data.</text>
</comment>
<evidence type="ECO:0000313" key="3">
    <source>
        <dbReference type="Proteomes" id="UP000321304"/>
    </source>
</evidence>
<feature type="chain" id="PRO_5021941280" evidence="1">
    <location>
        <begin position="25"/>
        <end position="242"/>
    </location>
</feature>
<evidence type="ECO:0000256" key="1">
    <source>
        <dbReference type="SAM" id="SignalP"/>
    </source>
</evidence>
<evidence type="ECO:0000313" key="2">
    <source>
        <dbReference type="EMBL" id="TWC06884.1"/>
    </source>
</evidence>
<sequence>MFRRLQTAGCTLLLGLALLVPANADGPGKQFKRVADAPTFTSPDGKVRLEQYVRDMGDDGLLFQFWTFDPSHKHAVLLNAGETTDQAGYQAGFRFSPDSQWLVRMQKIGSGTHTLYLYKRNGDRFAPATAKALGDAAWDFFFTQPAATGVRHDPDDPYSLDHMRVGLIKGLEDNYAWLGQHWPDNRYLVLGLSFDIQGEETPFPWVEDWRCLYDLTTGTFSVPESFAEHNQNARKTPDPARK</sequence>
<keyword evidence="1" id="KW-0732">Signal</keyword>
<protein>
    <submittedName>
        <fullName evidence="2">Uncharacterized protein</fullName>
    </submittedName>
</protein>
<proteinExistence type="predicted"/>
<name>A0A560MHV9_9BRAD</name>